<accession>D5UZH7</accession>
<proteinExistence type="predicted"/>
<keyword evidence="1" id="KW-0175">Coiled coil</keyword>
<gene>
    <name evidence="3" type="ordered locus">Arnit_0549</name>
</gene>
<dbReference type="KEGG" id="ant:Arnit_0549"/>
<dbReference type="Proteomes" id="UP000000939">
    <property type="component" value="Chromosome"/>
</dbReference>
<dbReference type="HOGENOM" id="CLU_030939_0_0_7"/>
<evidence type="ECO:0000256" key="2">
    <source>
        <dbReference type="SAM" id="Phobius"/>
    </source>
</evidence>
<dbReference type="OrthoDB" id="237270at2"/>
<dbReference type="InterPro" id="IPR011852">
    <property type="entry name" value="TRAP_TAXI"/>
</dbReference>
<dbReference type="NCBIfam" id="TIGR02122">
    <property type="entry name" value="TRAP_TAXI"/>
    <property type="match status" value="1"/>
</dbReference>
<dbReference type="STRING" id="572480.Arnit_0549"/>
<sequence length="430" mass="49471" precursor="true">MKYSFLKISIPILIVIIAMFAVTSKFIQPAPIKKLVIATGAKDGNYYKIAKEYKKLLEENKIDVTLLTTKGSVENIELLKEGKADIAFAQNGILNAPEPNIEFLGNIYYEPLWIFYKNDQYTIDYLIQLITKRISIGEDGSGTKDLAMKLLKDNGINNSNSTILSLDTQTSKKMLLEGKIDAMFMVTSHKSPVVKELLENPKINVLSIKRAKAYGQKYGFLSALTLYEGTLDLYKNIPEENINLLSTSASLLVNKNVPEELTRLFLKQVKLIHSKESLFAQENQFPNLLNTNLKINKEAKQYFTHGDTWLEKIFPYWIASNIDRLKLLLIPLLTLMFPLFKGVFPLYQWSMRSKIYRWYKILNKIDKKIATANNEELEGFNNELDELSIEIQKETKVPLSFMGEYYNLMVHLELIQNKIKERLNLTQINN</sequence>
<keyword evidence="4" id="KW-1185">Reference proteome</keyword>
<feature type="transmembrane region" description="Helical" evidence="2">
    <location>
        <begin position="6"/>
        <end position="27"/>
    </location>
</feature>
<dbReference type="EMBL" id="CP001999">
    <property type="protein sequence ID" value="ADG92214.1"/>
    <property type="molecule type" value="Genomic_DNA"/>
</dbReference>
<reference evidence="3 4" key="1">
    <citation type="journal article" date="2010" name="Stand. Genomic Sci.">
        <title>Complete genome sequence of Arcobacter nitrofigilis type strain (CI).</title>
        <authorList>
            <person name="Pati A."/>
            <person name="Gronow S."/>
            <person name="Lapidus A."/>
            <person name="Copeland A."/>
            <person name="Glavina Del Rio T."/>
            <person name="Nolan M."/>
            <person name="Lucas S."/>
            <person name="Tice H."/>
            <person name="Cheng J.F."/>
            <person name="Han C."/>
            <person name="Chertkov O."/>
            <person name="Bruce D."/>
            <person name="Tapia R."/>
            <person name="Goodwin L."/>
            <person name="Pitluck S."/>
            <person name="Liolios K."/>
            <person name="Ivanova N."/>
            <person name="Mavromatis K."/>
            <person name="Chen A."/>
            <person name="Palaniappan K."/>
            <person name="Land M."/>
            <person name="Hauser L."/>
            <person name="Chang Y.J."/>
            <person name="Jeffries C.D."/>
            <person name="Detter J.C."/>
            <person name="Rohde M."/>
            <person name="Goker M."/>
            <person name="Bristow J."/>
            <person name="Eisen J.A."/>
            <person name="Markowitz V."/>
            <person name="Hugenholtz P."/>
            <person name="Klenk H.P."/>
            <person name="Kyrpides N.C."/>
        </authorList>
    </citation>
    <scope>NUCLEOTIDE SEQUENCE [LARGE SCALE GENOMIC DNA]</scope>
    <source>
        <strain evidence="4">ATCC 33309 / DSM 7299 / CCUG 15893 / LMG 7604 / NCTC 12251 / CI</strain>
    </source>
</reference>
<dbReference type="eggNOG" id="COG2358">
    <property type="taxonomic scope" value="Bacteria"/>
</dbReference>
<dbReference type="RefSeq" id="WP_013134359.1">
    <property type="nucleotide sequence ID" value="NC_014166.1"/>
</dbReference>
<feature type="coiled-coil region" evidence="1">
    <location>
        <begin position="370"/>
        <end position="397"/>
    </location>
</feature>
<feature type="transmembrane region" description="Helical" evidence="2">
    <location>
        <begin position="327"/>
        <end position="347"/>
    </location>
</feature>
<evidence type="ECO:0000313" key="4">
    <source>
        <dbReference type="Proteomes" id="UP000000939"/>
    </source>
</evidence>
<dbReference type="PANTHER" id="PTHR42941:SF1">
    <property type="entry name" value="SLL1037 PROTEIN"/>
    <property type="match status" value="1"/>
</dbReference>
<evidence type="ECO:0000256" key="1">
    <source>
        <dbReference type="SAM" id="Coils"/>
    </source>
</evidence>
<dbReference type="AlphaFoldDB" id="D5UZH7"/>
<dbReference type="PANTHER" id="PTHR42941">
    <property type="entry name" value="SLL1037 PROTEIN"/>
    <property type="match status" value="1"/>
</dbReference>
<dbReference type="Gene3D" id="3.40.190.10">
    <property type="entry name" value="Periplasmic binding protein-like II"/>
    <property type="match status" value="2"/>
</dbReference>
<dbReference type="SUPFAM" id="SSF53850">
    <property type="entry name" value="Periplasmic binding protein-like II"/>
    <property type="match status" value="1"/>
</dbReference>
<name>D5UZH7_ARCNC</name>
<keyword evidence="2" id="KW-1133">Transmembrane helix</keyword>
<evidence type="ECO:0000313" key="3">
    <source>
        <dbReference type="EMBL" id="ADG92214.1"/>
    </source>
</evidence>
<protein>
    <submittedName>
        <fullName evidence="3">TRAP transporter solute receptor, TAXI family</fullName>
    </submittedName>
</protein>
<dbReference type="Pfam" id="PF16868">
    <property type="entry name" value="NMT1_3"/>
    <property type="match status" value="1"/>
</dbReference>
<keyword evidence="2" id="KW-0812">Transmembrane</keyword>
<organism evidence="3 4">
    <name type="scientific">Arcobacter nitrofigilis (strain ATCC 33309 / DSM 7299 / CCUG 15893 / LMG 7604 / NCTC 12251 / CI)</name>
    <name type="common">Campylobacter nitrofigilis</name>
    <dbReference type="NCBI Taxonomy" id="572480"/>
    <lineage>
        <taxon>Bacteria</taxon>
        <taxon>Pseudomonadati</taxon>
        <taxon>Campylobacterota</taxon>
        <taxon>Epsilonproteobacteria</taxon>
        <taxon>Campylobacterales</taxon>
        <taxon>Arcobacteraceae</taxon>
        <taxon>Arcobacter</taxon>
    </lineage>
</organism>
<keyword evidence="2" id="KW-0472">Membrane</keyword>
<keyword evidence="3" id="KW-0675">Receptor</keyword>